<evidence type="ECO:0000313" key="1">
    <source>
        <dbReference type="EMBL" id="REH32589.1"/>
    </source>
</evidence>
<organism evidence="1 2">
    <name type="scientific">Kutzneria buriramensis</name>
    <dbReference type="NCBI Taxonomy" id="1045776"/>
    <lineage>
        <taxon>Bacteria</taxon>
        <taxon>Bacillati</taxon>
        <taxon>Actinomycetota</taxon>
        <taxon>Actinomycetes</taxon>
        <taxon>Pseudonocardiales</taxon>
        <taxon>Pseudonocardiaceae</taxon>
        <taxon>Kutzneria</taxon>
    </lineage>
</organism>
<dbReference type="AlphaFoldDB" id="A0A3E0GYI6"/>
<gene>
    <name evidence="1" type="ORF">BCF44_121138</name>
</gene>
<dbReference type="RefSeq" id="WP_211353528.1">
    <property type="nucleotide sequence ID" value="NZ_CP144375.1"/>
</dbReference>
<proteinExistence type="predicted"/>
<sequence>MLKVVIGIALAAVAGSCAPNQLDTPPAPGATTTSPVIQIHHWAMPNEVGAGLQDAQDAIQKLTGYEIFFTSSHDVSGKGRHQILDRDWKVCSQNIAAGSQIQPGVKIDFGVVKLAESCP</sequence>
<dbReference type="EMBL" id="QUNO01000021">
    <property type="protein sequence ID" value="REH32589.1"/>
    <property type="molecule type" value="Genomic_DNA"/>
</dbReference>
<protein>
    <recommendedName>
        <fullName evidence="3">PASTA domain-containing protein</fullName>
    </recommendedName>
</protein>
<evidence type="ECO:0008006" key="3">
    <source>
        <dbReference type="Google" id="ProtNLM"/>
    </source>
</evidence>
<name>A0A3E0GYI6_9PSEU</name>
<keyword evidence="2" id="KW-1185">Reference proteome</keyword>
<dbReference type="Gene3D" id="3.30.10.20">
    <property type="match status" value="1"/>
</dbReference>
<comment type="caution">
    <text evidence="1">The sequence shown here is derived from an EMBL/GenBank/DDBJ whole genome shotgun (WGS) entry which is preliminary data.</text>
</comment>
<reference evidence="1 2" key="1">
    <citation type="submission" date="2018-08" db="EMBL/GenBank/DDBJ databases">
        <title>Genomic Encyclopedia of Archaeal and Bacterial Type Strains, Phase II (KMG-II): from individual species to whole genera.</title>
        <authorList>
            <person name="Goeker M."/>
        </authorList>
    </citation>
    <scope>NUCLEOTIDE SEQUENCE [LARGE SCALE GENOMIC DNA]</scope>
    <source>
        <strain evidence="1 2">DSM 45791</strain>
    </source>
</reference>
<dbReference type="Proteomes" id="UP000256269">
    <property type="component" value="Unassembled WGS sequence"/>
</dbReference>
<evidence type="ECO:0000313" key="2">
    <source>
        <dbReference type="Proteomes" id="UP000256269"/>
    </source>
</evidence>
<dbReference type="PROSITE" id="PS51257">
    <property type="entry name" value="PROKAR_LIPOPROTEIN"/>
    <property type="match status" value="1"/>
</dbReference>
<accession>A0A3E0GYI6</accession>